<dbReference type="PANTHER" id="PTHR14305:SF0">
    <property type="entry name" value="E3 UBIQUITIN-PROTEIN LIGASE CCNB1IP1"/>
    <property type="match status" value="1"/>
</dbReference>
<evidence type="ECO:0000313" key="2">
    <source>
        <dbReference type="EMBL" id="EXJ84593.1"/>
    </source>
</evidence>
<dbReference type="GO" id="GO:0000795">
    <property type="term" value="C:synaptonemal complex"/>
    <property type="evidence" value="ECO:0007669"/>
    <property type="project" value="InterPro"/>
</dbReference>
<dbReference type="EMBL" id="AMGY01000004">
    <property type="protein sequence ID" value="EXJ84593.1"/>
    <property type="molecule type" value="Genomic_DNA"/>
</dbReference>
<feature type="region of interest" description="Disordered" evidence="1">
    <location>
        <begin position="149"/>
        <end position="205"/>
    </location>
</feature>
<dbReference type="GO" id="GO:0061630">
    <property type="term" value="F:ubiquitin protein ligase activity"/>
    <property type="evidence" value="ECO:0007669"/>
    <property type="project" value="InterPro"/>
</dbReference>
<dbReference type="STRING" id="1182542.W9XWI2"/>
<dbReference type="GO" id="GO:0007131">
    <property type="term" value="P:reciprocal meiotic recombination"/>
    <property type="evidence" value="ECO:0007669"/>
    <property type="project" value="InterPro"/>
</dbReference>
<dbReference type="RefSeq" id="XP_007733578.1">
    <property type="nucleotide sequence ID" value="XM_007735388.1"/>
</dbReference>
<keyword evidence="3" id="KW-1185">Reference proteome</keyword>
<dbReference type="InterPro" id="IPR042448">
    <property type="entry name" value="CCNB1IP1"/>
</dbReference>
<gene>
    <name evidence="2" type="ORF">A1O3_05263</name>
</gene>
<accession>W9XWI2</accession>
<protein>
    <submittedName>
        <fullName evidence="2">Uncharacterized protein</fullName>
    </submittedName>
</protein>
<name>W9XWI2_9EURO</name>
<dbReference type="AlphaFoldDB" id="W9XWI2"/>
<sequence length="240" mass="27360">MECASRAIAFWTYQITQEISYQEYVARNLGEQNDHLNTAVDQIVHDANAEIQSLEKKLEGTSNSQQPATHSDLNGALTVDHKTLEHKYTELVDLYREKSRKHSQTQKLYDTLKRKCLADQSHGVVFNNDGQTLRSVNPLPQPAMARARTDLNEQSAQHQRFNERTDLRGGPLRQGPEQLHPHQRSGSSAYGGDQVGMPPPEKSRMTKPRMFLRAQHIMLLLTVRSKYLDPWHSSAQDSFT</sequence>
<dbReference type="PANTHER" id="PTHR14305">
    <property type="entry name" value="E3 UBIQUITIN-PROTEIN LIGASE CCNB1IP1"/>
    <property type="match status" value="1"/>
</dbReference>
<comment type="caution">
    <text evidence="2">The sequence shown here is derived from an EMBL/GenBank/DDBJ whole genome shotgun (WGS) entry which is preliminary data.</text>
</comment>
<evidence type="ECO:0000313" key="3">
    <source>
        <dbReference type="Proteomes" id="UP000019478"/>
    </source>
</evidence>
<proteinExistence type="predicted"/>
<dbReference type="OrthoDB" id="441210at2759"/>
<dbReference type="Proteomes" id="UP000019478">
    <property type="component" value="Unassembled WGS sequence"/>
</dbReference>
<evidence type="ECO:0000256" key="1">
    <source>
        <dbReference type="SAM" id="MobiDB-lite"/>
    </source>
</evidence>
<reference evidence="2 3" key="1">
    <citation type="submission" date="2013-03" db="EMBL/GenBank/DDBJ databases">
        <title>The Genome Sequence of Capronia epimyces CBS 606.96.</title>
        <authorList>
            <consortium name="The Broad Institute Genomics Platform"/>
            <person name="Cuomo C."/>
            <person name="de Hoog S."/>
            <person name="Gorbushina A."/>
            <person name="Walker B."/>
            <person name="Young S.K."/>
            <person name="Zeng Q."/>
            <person name="Gargeya S."/>
            <person name="Fitzgerald M."/>
            <person name="Haas B."/>
            <person name="Abouelleil A."/>
            <person name="Allen A.W."/>
            <person name="Alvarado L."/>
            <person name="Arachchi H.M."/>
            <person name="Berlin A.M."/>
            <person name="Chapman S.B."/>
            <person name="Gainer-Dewar J."/>
            <person name="Goldberg J."/>
            <person name="Griggs A."/>
            <person name="Gujja S."/>
            <person name="Hansen M."/>
            <person name="Howarth C."/>
            <person name="Imamovic A."/>
            <person name="Ireland A."/>
            <person name="Larimer J."/>
            <person name="McCowan C."/>
            <person name="Murphy C."/>
            <person name="Pearson M."/>
            <person name="Poon T.W."/>
            <person name="Priest M."/>
            <person name="Roberts A."/>
            <person name="Saif S."/>
            <person name="Shea T."/>
            <person name="Sisk P."/>
            <person name="Sykes S."/>
            <person name="Wortman J."/>
            <person name="Nusbaum C."/>
            <person name="Birren B."/>
        </authorList>
    </citation>
    <scope>NUCLEOTIDE SEQUENCE [LARGE SCALE GENOMIC DNA]</scope>
    <source>
        <strain evidence="2 3">CBS 606.96</strain>
    </source>
</reference>
<dbReference type="HOGENOM" id="CLU_1156253_0_0_1"/>
<dbReference type="GeneID" id="19169378"/>
<dbReference type="eggNOG" id="ENOG502RMFV">
    <property type="taxonomic scope" value="Eukaryota"/>
</dbReference>
<organism evidence="2 3">
    <name type="scientific">Capronia epimyces CBS 606.96</name>
    <dbReference type="NCBI Taxonomy" id="1182542"/>
    <lineage>
        <taxon>Eukaryota</taxon>
        <taxon>Fungi</taxon>
        <taxon>Dikarya</taxon>
        <taxon>Ascomycota</taxon>
        <taxon>Pezizomycotina</taxon>
        <taxon>Eurotiomycetes</taxon>
        <taxon>Chaetothyriomycetidae</taxon>
        <taxon>Chaetothyriales</taxon>
        <taxon>Herpotrichiellaceae</taxon>
        <taxon>Capronia</taxon>
    </lineage>
</organism>